<evidence type="ECO:0000259" key="5">
    <source>
        <dbReference type="Pfam" id="PF21761"/>
    </source>
</evidence>
<evidence type="ECO:0000313" key="6">
    <source>
        <dbReference type="EMBL" id="PZG14255.1"/>
    </source>
</evidence>
<dbReference type="Proteomes" id="UP000248924">
    <property type="component" value="Unassembled WGS sequence"/>
</dbReference>
<dbReference type="InterPro" id="IPR015815">
    <property type="entry name" value="HIBADH-related"/>
</dbReference>
<evidence type="ECO:0000256" key="2">
    <source>
        <dbReference type="ARBA" id="ARBA00023002"/>
    </source>
</evidence>
<evidence type="ECO:0000313" key="7">
    <source>
        <dbReference type="Proteomes" id="UP000248924"/>
    </source>
</evidence>
<feature type="domain" description="NADPH-dependent reductive aminase-like C-terminal" evidence="5">
    <location>
        <begin position="160"/>
        <end position="286"/>
    </location>
</feature>
<evidence type="ECO:0000259" key="4">
    <source>
        <dbReference type="Pfam" id="PF03446"/>
    </source>
</evidence>
<dbReference type="InterPro" id="IPR013328">
    <property type="entry name" value="6PGD_dom2"/>
</dbReference>
<dbReference type="InterPro" id="IPR048666">
    <property type="entry name" value="RedAm-like_C"/>
</dbReference>
<name>A0A2W2EB12_9ACTN</name>
<dbReference type="GO" id="GO:0016491">
    <property type="term" value="F:oxidoreductase activity"/>
    <property type="evidence" value="ECO:0007669"/>
    <property type="project" value="UniProtKB-KW"/>
</dbReference>
<dbReference type="InterPro" id="IPR006115">
    <property type="entry name" value="6PGDH_NADP-bd"/>
</dbReference>
<protein>
    <submittedName>
        <fullName evidence="6">NAD(P)-dependent oxidoreductase</fullName>
    </submittedName>
</protein>
<comment type="caution">
    <text evidence="6">The sequence shown here is derived from an EMBL/GenBank/DDBJ whole genome shotgun (WGS) entry which is preliminary data.</text>
</comment>
<dbReference type="SUPFAM" id="SSF51735">
    <property type="entry name" value="NAD(P)-binding Rossmann-fold domains"/>
    <property type="match status" value="1"/>
</dbReference>
<reference evidence="6 7" key="1">
    <citation type="submission" date="2018-01" db="EMBL/GenBank/DDBJ databases">
        <title>Draft genome sequence of Jishengella sp. NA12.</title>
        <authorList>
            <person name="Sahin N."/>
            <person name="Ay H."/>
            <person name="Saygin H."/>
        </authorList>
    </citation>
    <scope>NUCLEOTIDE SEQUENCE [LARGE SCALE GENOMIC DNA]</scope>
    <source>
        <strain evidence="6 7">NA12</strain>
    </source>
</reference>
<feature type="chain" id="PRO_5039078533" evidence="3">
    <location>
        <begin position="21"/>
        <end position="289"/>
    </location>
</feature>
<dbReference type="GO" id="GO:0050661">
    <property type="term" value="F:NADP binding"/>
    <property type="evidence" value="ECO:0007669"/>
    <property type="project" value="InterPro"/>
</dbReference>
<keyword evidence="7" id="KW-1185">Reference proteome</keyword>
<feature type="domain" description="6-phosphogluconate dehydrogenase NADP-binding" evidence="4">
    <location>
        <begin position="6"/>
        <end position="155"/>
    </location>
</feature>
<comment type="similarity">
    <text evidence="1">Belongs to the HIBADH-related family.</text>
</comment>
<dbReference type="Pfam" id="PF03446">
    <property type="entry name" value="NAD_binding_2"/>
    <property type="match status" value="1"/>
</dbReference>
<evidence type="ECO:0000256" key="3">
    <source>
        <dbReference type="SAM" id="SignalP"/>
    </source>
</evidence>
<proteinExistence type="inferred from homology"/>
<dbReference type="InterPro" id="IPR051265">
    <property type="entry name" value="HIBADH-related_NP60_sf"/>
</dbReference>
<dbReference type="InterPro" id="IPR036291">
    <property type="entry name" value="NAD(P)-bd_dom_sf"/>
</dbReference>
<dbReference type="Gene3D" id="1.10.1040.10">
    <property type="entry name" value="N-(1-d-carboxylethyl)-l-norvaline Dehydrogenase, domain 2"/>
    <property type="match status" value="1"/>
</dbReference>
<gene>
    <name evidence="6" type="ORF">C1I95_22090</name>
</gene>
<organism evidence="6 7">
    <name type="scientific">Micromonospora craterilacus</name>
    <dbReference type="NCBI Taxonomy" id="1655439"/>
    <lineage>
        <taxon>Bacteria</taxon>
        <taxon>Bacillati</taxon>
        <taxon>Actinomycetota</taxon>
        <taxon>Actinomycetes</taxon>
        <taxon>Micromonosporales</taxon>
        <taxon>Micromonosporaceae</taxon>
        <taxon>Micromonospora</taxon>
    </lineage>
</organism>
<keyword evidence="2" id="KW-0560">Oxidoreductase</keyword>
<dbReference type="OrthoDB" id="3185659at2"/>
<dbReference type="Pfam" id="PF21761">
    <property type="entry name" value="RedAm-like_C"/>
    <property type="match status" value="1"/>
</dbReference>
<accession>A0A2W2EB12</accession>
<dbReference type="Gene3D" id="3.40.50.720">
    <property type="entry name" value="NAD(P)-binding Rossmann-like Domain"/>
    <property type="match status" value="1"/>
</dbReference>
<sequence>MMASTTFLGLGAMGCALAMAALDAERPVVVWNRTSHRAQRLGEHGAAVAATVEQAVTGDGVIVACLFDHRSVHDVLDPVAARLSGRTLVNLTTTTPNQARELATWAATHGIDYLDGAIMAVPAMIGGPGSALLYSGSATAFEQHRSLLDGWGESSYFGTDAGLASLYDLAILAGMYTMFAGFTHGAAMVGSEGVSATEFATRAAPFLAAMTGSFADTAAIIDARNYAGDGQQSLEFTQGALDTIVQASIDQGMNAEVLRPVHDLVRRQIAAGHGAQGFDRIFEELRITR</sequence>
<feature type="signal peptide" evidence="3">
    <location>
        <begin position="1"/>
        <end position="20"/>
    </location>
</feature>
<dbReference type="AlphaFoldDB" id="A0A2W2EB12"/>
<dbReference type="PANTHER" id="PTHR43580:SF2">
    <property type="entry name" value="CYTOKINE-LIKE NUCLEAR FACTOR N-PAC"/>
    <property type="match status" value="1"/>
</dbReference>
<keyword evidence="3" id="KW-0732">Signal</keyword>
<dbReference type="EMBL" id="POTY01000153">
    <property type="protein sequence ID" value="PZG14255.1"/>
    <property type="molecule type" value="Genomic_DNA"/>
</dbReference>
<evidence type="ECO:0000256" key="1">
    <source>
        <dbReference type="ARBA" id="ARBA00009080"/>
    </source>
</evidence>
<dbReference type="PANTHER" id="PTHR43580">
    <property type="entry name" value="OXIDOREDUCTASE GLYR1-RELATED"/>
    <property type="match status" value="1"/>
</dbReference>
<dbReference type="PIRSF" id="PIRSF000103">
    <property type="entry name" value="HIBADH"/>
    <property type="match status" value="1"/>
</dbReference>